<gene>
    <name evidence="1" type="ORF">WMSIL1_LOCUS3356</name>
</gene>
<evidence type="ECO:0008006" key="3">
    <source>
        <dbReference type="Google" id="ProtNLM"/>
    </source>
</evidence>
<dbReference type="Proteomes" id="UP000321570">
    <property type="component" value="Unassembled WGS sequence"/>
</dbReference>
<dbReference type="Gene3D" id="2.60.40.1930">
    <property type="match status" value="1"/>
</dbReference>
<sequence>MPWFGSLVSIEVADSSNNLFKRWLNPMTNIGGIIELDFQLADQVNEGDWTIRARHEKYVAEKTFRVVEYWQKLWDVNVT</sequence>
<dbReference type="EMBL" id="CABIJS010000110">
    <property type="protein sequence ID" value="VUZ42946.1"/>
    <property type="molecule type" value="Genomic_DNA"/>
</dbReference>
<accession>A0A564Y726</accession>
<name>A0A564Y726_HYMDI</name>
<proteinExistence type="predicted"/>
<keyword evidence="2" id="KW-1185">Reference proteome</keyword>
<evidence type="ECO:0000313" key="1">
    <source>
        <dbReference type="EMBL" id="VUZ42946.1"/>
    </source>
</evidence>
<evidence type="ECO:0000313" key="2">
    <source>
        <dbReference type="Proteomes" id="UP000321570"/>
    </source>
</evidence>
<reference evidence="1 2" key="1">
    <citation type="submission" date="2019-07" db="EMBL/GenBank/DDBJ databases">
        <authorList>
            <person name="Jastrzebski P J."/>
            <person name="Paukszto L."/>
            <person name="Jastrzebski P J."/>
        </authorList>
    </citation>
    <scope>NUCLEOTIDE SEQUENCE [LARGE SCALE GENOMIC DNA]</scope>
    <source>
        <strain evidence="1 2">WMS-il1</strain>
    </source>
</reference>
<dbReference type="AlphaFoldDB" id="A0A564Y726"/>
<feature type="non-terminal residue" evidence="1">
    <location>
        <position position="79"/>
    </location>
</feature>
<protein>
    <recommendedName>
        <fullName evidence="3">Macroglobulin domain-containing protein</fullName>
    </recommendedName>
</protein>
<organism evidence="1 2">
    <name type="scientific">Hymenolepis diminuta</name>
    <name type="common">Rat tapeworm</name>
    <dbReference type="NCBI Taxonomy" id="6216"/>
    <lineage>
        <taxon>Eukaryota</taxon>
        <taxon>Metazoa</taxon>
        <taxon>Spiralia</taxon>
        <taxon>Lophotrochozoa</taxon>
        <taxon>Platyhelminthes</taxon>
        <taxon>Cestoda</taxon>
        <taxon>Eucestoda</taxon>
        <taxon>Cyclophyllidea</taxon>
        <taxon>Hymenolepididae</taxon>
        <taxon>Hymenolepis</taxon>
    </lineage>
</organism>